<dbReference type="Gene3D" id="1.10.10.10">
    <property type="entry name" value="Winged helix-like DNA-binding domain superfamily/Winged helix DNA-binding domain"/>
    <property type="match status" value="1"/>
</dbReference>
<dbReference type="VEuPathDB" id="FungiDB:MFRU_003g04680"/>
<comment type="caution">
    <text evidence="2">The sequence shown here is derived from an EMBL/GenBank/DDBJ whole genome shotgun (WGS) entry which is preliminary data.</text>
</comment>
<feature type="region of interest" description="Disordered" evidence="1">
    <location>
        <begin position="125"/>
        <end position="149"/>
    </location>
</feature>
<dbReference type="AlphaFoldDB" id="A0A5M9JS33"/>
<feature type="region of interest" description="Disordered" evidence="1">
    <location>
        <begin position="1"/>
        <end position="38"/>
    </location>
</feature>
<feature type="compositionally biased region" description="Basic residues" evidence="1">
    <location>
        <begin position="9"/>
        <end position="22"/>
    </location>
</feature>
<evidence type="ECO:0000313" key="3">
    <source>
        <dbReference type="Proteomes" id="UP000322873"/>
    </source>
</evidence>
<dbReference type="Proteomes" id="UP000322873">
    <property type="component" value="Unassembled WGS sequence"/>
</dbReference>
<dbReference type="EMBL" id="VICG01000004">
    <property type="protein sequence ID" value="KAA8572304.1"/>
    <property type="molecule type" value="Genomic_DNA"/>
</dbReference>
<evidence type="ECO:0000256" key="1">
    <source>
        <dbReference type="SAM" id="MobiDB-lite"/>
    </source>
</evidence>
<name>A0A5M9JS33_MONFR</name>
<organism evidence="2 3">
    <name type="scientific">Monilinia fructicola</name>
    <name type="common">Brown rot fungus</name>
    <name type="synonym">Ciboria fructicola</name>
    <dbReference type="NCBI Taxonomy" id="38448"/>
    <lineage>
        <taxon>Eukaryota</taxon>
        <taxon>Fungi</taxon>
        <taxon>Dikarya</taxon>
        <taxon>Ascomycota</taxon>
        <taxon>Pezizomycotina</taxon>
        <taxon>Leotiomycetes</taxon>
        <taxon>Helotiales</taxon>
        <taxon>Sclerotiniaceae</taxon>
        <taxon>Monilinia</taxon>
    </lineage>
</organism>
<sequence length="179" mass="20048">MAPANTGAKKQKKKWSKERSRTRPNTPSSSISPLPTDSPKICLKELEEKGQIKIVVKHHAGDIYTRAIKADDYIWGLKRPNWSQVEVIKAYWNGPLQLTTPTSPYDGTNPELPSTFALNGQEREGVGEQGREPALCEKAQRAGRRERSLKEASRLPSLCLGTNRSNLVPIRFPMIMPTK</sequence>
<evidence type="ECO:0000313" key="2">
    <source>
        <dbReference type="EMBL" id="KAA8572304.1"/>
    </source>
</evidence>
<reference evidence="2 3" key="1">
    <citation type="submission" date="2019-06" db="EMBL/GenBank/DDBJ databases">
        <title>Genome Sequence of the Brown Rot Fungal Pathogen Monilinia fructicola.</title>
        <authorList>
            <person name="De Miccolis Angelini R.M."/>
            <person name="Landi L."/>
            <person name="Abate D."/>
            <person name="Pollastro S."/>
            <person name="Romanazzi G."/>
            <person name="Faretra F."/>
        </authorList>
    </citation>
    <scope>NUCLEOTIDE SEQUENCE [LARGE SCALE GENOMIC DNA]</scope>
    <source>
        <strain evidence="2 3">Mfrc123</strain>
    </source>
</reference>
<dbReference type="InterPro" id="IPR036388">
    <property type="entry name" value="WH-like_DNA-bd_sf"/>
</dbReference>
<gene>
    <name evidence="2" type="ORF">EYC84_002930</name>
</gene>
<proteinExistence type="predicted"/>
<protein>
    <submittedName>
        <fullName evidence="2">Uncharacterized protein</fullName>
    </submittedName>
</protein>
<keyword evidence="3" id="KW-1185">Reference proteome</keyword>
<accession>A0A5M9JS33</accession>
<feature type="compositionally biased region" description="Low complexity" evidence="1">
    <location>
        <begin position="23"/>
        <end position="33"/>
    </location>
</feature>